<keyword evidence="7" id="KW-0539">Nucleus</keyword>
<protein>
    <recommendedName>
        <fullName evidence="8">Xylanolytic transcriptional activator regulatory domain-containing protein</fullName>
    </recommendedName>
</protein>
<dbReference type="InterPro" id="IPR052202">
    <property type="entry name" value="Yeast_MetPath_Reg"/>
</dbReference>
<dbReference type="PANTHER" id="PTHR47782">
    <property type="entry name" value="ZN(II)2CYS6 TRANSCRIPTION FACTOR (EUROFUNG)-RELATED"/>
    <property type="match status" value="1"/>
</dbReference>
<evidence type="ECO:0000256" key="4">
    <source>
        <dbReference type="ARBA" id="ARBA00023015"/>
    </source>
</evidence>
<comment type="subcellular location">
    <subcellularLocation>
        <location evidence="1">Nucleus</location>
    </subcellularLocation>
</comment>
<keyword evidence="2" id="KW-0479">Metal-binding</keyword>
<accession>A0A6A5Y1S6</accession>
<evidence type="ECO:0000256" key="6">
    <source>
        <dbReference type="ARBA" id="ARBA00023163"/>
    </source>
</evidence>
<keyword evidence="5" id="KW-0238">DNA-binding</keyword>
<dbReference type="GO" id="GO:0043565">
    <property type="term" value="F:sequence-specific DNA binding"/>
    <property type="evidence" value="ECO:0007669"/>
    <property type="project" value="TreeGrafter"/>
</dbReference>
<evidence type="ECO:0000313" key="9">
    <source>
        <dbReference type="EMBL" id="KAF2019163.1"/>
    </source>
</evidence>
<dbReference type="GO" id="GO:0008270">
    <property type="term" value="F:zinc ion binding"/>
    <property type="evidence" value="ECO:0007669"/>
    <property type="project" value="InterPro"/>
</dbReference>
<evidence type="ECO:0000256" key="3">
    <source>
        <dbReference type="ARBA" id="ARBA00022833"/>
    </source>
</evidence>
<keyword evidence="4" id="KW-0805">Transcription regulation</keyword>
<evidence type="ECO:0000256" key="5">
    <source>
        <dbReference type="ARBA" id="ARBA00023125"/>
    </source>
</evidence>
<dbReference type="GO" id="GO:0005634">
    <property type="term" value="C:nucleus"/>
    <property type="evidence" value="ECO:0007669"/>
    <property type="project" value="UniProtKB-SubCell"/>
</dbReference>
<feature type="domain" description="Xylanolytic transcriptional activator regulatory" evidence="8">
    <location>
        <begin position="148"/>
        <end position="218"/>
    </location>
</feature>
<sequence>MLPPPSVAPEKQSLADIFLSSLDLQKESDVPKEVAEQLIAIYYNSIETWIPVLGHDLIHETFARIYDGTQHTEDQVTIKIRYRLLLSISLSLMKAQDPRLAVAADTCFRQAIATSASTDLLAYPTTSTLQLLVLMCIYIWINPGSMDIWRMLGHTSRMCLDLAEMHGSDKNESAKSEVLYRTLYTLETYICTAYGRPRQLPVPFSPTDQVTQLADDPSRLLYDLARLQNRFHRDLIENGSVLTVAESKMPSSTDFAWMDSCILDIYSWLETWRACIANQGLTATTTEAIDEPPLLVWGQFQQLKTLLLAKAASDRRGKVLITRQEEYSLCRRLVKAAEALHQQSIGPIQGTLSPGHQPTSIFPLTWTWAHSVFTAGVILIQPSISQVTPEPADQALIQICLGLLNSYEMRSEKSGQGLTHCLQSLQDFHRSVVC</sequence>
<keyword evidence="10" id="KW-1185">Reference proteome</keyword>
<dbReference type="EMBL" id="ML978067">
    <property type="protein sequence ID" value="KAF2019163.1"/>
    <property type="molecule type" value="Genomic_DNA"/>
</dbReference>
<proteinExistence type="predicted"/>
<dbReference type="InterPro" id="IPR007219">
    <property type="entry name" value="XnlR_reg_dom"/>
</dbReference>
<dbReference type="GeneID" id="54278222"/>
<dbReference type="CDD" id="cd12148">
    <property type="entry name" value="fungal_TF_MHR"/>
    <property type="match status" value="1"/>
</dbReference>
<dbReference type="AlphaFoldDB" id="A0A6A5Y1S6"/>
<dbReference type="GO" id="GO:0000981">
    <property type="term" value="F:DNA-binding transcription factor activity, RNA polymerase II-specific"/>
    <property type="evidence" value="ECO:0007669"/>
    <property type="project" value="TreeGrafter"/>
</dbReference>
<evidence type="ECO:0000256" key="7">
    <source>
        <dbReference type="ARBA" id="ARBA00023242"/>
    </source>
</evidence>
<organism evidence="9 10">
    <name type="scientific">Aaosphaeria arxii CBS 175.79</name>
    <dbReference type="NCBI Taxonomy" id="1450172"/>
    <lineage>
        <taxon>Eukaryota</taxon>
        <taxon>Fungi</taxon>
        <taxon>Dikarya</taxon>
        <taxon>Ascomycota</taxon>
        <taxon>Pezizomycotina</taxon>
        <taxon>Dothideomycetes</taxon>
        <taxon>Pleosporomycetidae</taxon>
        <taxon>Pleosporales</taxon>
        <taxon>Pleosporales incertae sedis</taxon>
        <taxon>Aaosphaeria</taxon>
    </lineage>
</organism>
<evidence type="ECO:0000313" key="10">
    <source>
        <dbReference type="Proteomes" id="UP000799778"/>
    </source>
</evidence>
<reference evidence="9" key="1">
    <citation type="journal article" date="2020" name="Stud. Mycol.">
        <title>101 Dothideomycetes genomes: a test case for predicting lifestyles and emergence of pathogens.</title>
        <authorList>
            <person name="Haridas S."/>
            <person name="Albert R."/>
            <person name="Binder M."/>
            <person name="Bloem J."/>
            <person name="Labutti K."/>
            <person name="Salamov A."/>
            <person name="Andreopoulos B."/>
            <person name="Baker S."/>
            <person name="Barry K."/>
            <person name="Bills G."/>
            <person name="Bluhm B."/>
            <person name="Cannon C."/>
            <person name="Castanera R."/>
            <person name="Culley D."/>
            <person name="Daum C."/>
            <person name="Ezra D."/>
            <person name="Gonzalez J."/>
            <person name="Henrissat B."/>
            <person name="Kuo A."/>
            <person name="Liang C."/>
            <person name="Lipzen A."/>
            <person name="Lutzoni F."/>
            <person name="Magnuson J."/>
            <person name="Mondo S."/>
            <person name="Nolan M."/>
            <person name="Ohm R."/>
            <person name="Pangilinan J."/>
            <person name="Park H.-J."/>
            <person name="Ramirez L."/>
            <person name="Alfaro M."/>
            <person name="Sun H."/>
            <person name="Tritt A."/>
            <person name="Yoshinaga Y."/>
            <person name="Zwiers L.-H."/>
            <person name="Turgeon B."/>
            <person name="Goodwin S."/>
            <person name="Spatafora J."/>
            <person name="Crous P."/>
            <person name="Grigoriev I."/>
        </authorList>
    </citation>
    <scope>NUCLEOTIDE SEQUENCE</scope>
    <source>
        <strain evidence="9">CBS 175.79</strain>
    </source>
</reference>
<name>A0A6A5Y1S6_9PLEO</name>
<dbReference type="OrthoDB" id="25921at2759"/>
<dbReference type="GO" id="GO:0045944">
    <property type="term" value="P:positive regulation of transcription by RNA polymerase II"/>
    <property type="evidence" value="ECO:0007669"/>
    <property type="project" value="TreeGrafter"/>
</dbReference>
<evidence type="ECO:0000256" key="2">
    <source>
        <dbReference type="ARBA" id="ARBA00022723"/>
    </source>
</evidence>
<gene>
    <name evidence="9" type="ORF">BU24DRAFT_114449</name>
</gene>
<dbReference type="RefSeq" id="XP_033387502.1">
    <property type="nucleotide sequence ID" value="XM_033520825.1"/>
</dbReference>
<dbReference type="GO" id="GO:0006351">
    <property type="term" value="P:DNA-templated transcription"/>
    <property type="evidence" value="ECO:0007669"/>
    <property type="project" value="InterPro"/>
</dbReference>
<evidence type="ECO:0000256" key="1">
    <source>
        <dbReference type="ARBA" id="ARBA00004123"/>
    </source>
</evidence>
<keyword evidence="6" id="KW-0804">Transcription</keyword>
<keyword evidence="3" id="KW-0862">Zinc</keyword>
<evidence type="ECO:0000259" key="8">
    <source>
        <dbReference type="SMART" id="SM00906"/>
    </source>
</evidence>
<dbReference type="SMART" id="SM00906">
    <property type="entry name" value="Fungal_trans"/>
    <property type="match status" value="1"/>
</dbReference>
<dbReference type="PANTHER" id="PTHR47782:SF12">
    <property type="entry name" value="ZN(II)2CYS6 TRANSCRIPTION FACTOR (EUROFUNG)"/>
    <property type="match status" value="1"/>
</dbReference>
<dbReference type="Proteomes" id="UP000799778">
    <property type="component" value="Unassembled WGS sequence"/>
</dbReference>